<organism evidence="2 3">
    <name type="scientific">Streptomyces fildesensis</name>
    <dbReference type="NCBI Taxonomy" id="375757"/>
    <lineage>
        <taxon>Bacteria</taxon>
        <taxon>Bacillati</taxon>
        <taxon>Actinomycetota</taxon>
        <taxon>Actinomycetes</taxon>
        <taxon>Kitasatosporales</taxon>
        <taxon>Streptomycetaceae</taxon>
        <taxon>Streptomyces</taxon>
    </lineage>
</organism>
<dbReference type="CDD" id="cd00093">
    <property type="entry name" value="HTH_XRE"/>
    <property type="match status" value="1"/>
</dbReference>
<dbReference type="PANTHER" id="PTHR47691">
    <property type="entry name" value="REGULATOR-RELATED"/>
    <property type="match status" value="1"/>
</dbReference>
<accession>A0ABW8CM63</accession>
<dbReference type="Pfam" id="PF13401">
    <property type="entry name" value="AAA_22"/>
    <property type="match status" value="1"/>
</dbReference>
<dbReference type="InterPro" id="IPR049945">
    <property type="entry name" value="AAA_22"/>
</dbReference>
<comment type="caution">
    <text evidence="2">The sequence shown here is derived from an EMBL/GenBank/DDBJ whole genome shotgun (WGS) entry which is preliminary data.</text>
</comment>
<dbReference type="SMART" id="SM00530">
    <property type="entry name" value="HTH_XRE"/>
    <property type="match status" value="1"/>
</dbReference>
<feature type="domain" description="HTH cro/C1-type" evidence="1">
    <location>
        <begin position="11"/>
        <end position="66"/>
    </location>
</feature>
<dbReference type="Proteomes" id="UP001614394">
    <property type="component" value="Unassembled WGS sequence"/>
</dbReference>
<dbReference type="SUPFAM" id="SSF52540">
    <property type="entry name" value="P-loop containing nucleoside triphosphate hydrolases"/>
    <property type="match status" value="1"/>
</dbReference>
<gene>
    <name evidence="2" type="ORF">ACIGXA_38800</name>
</gene>
<dbReference type="Gene3D" id="1.10.260.40">
    <property type="entry name" value="lambda repressor-like DNA-binding domains"/>
    <property type="match status" value="1"/>
</dbReference>
<dbReference type="InterPro" id="IPR010982">
    <property type="entry name" value="Lambda_DNA-bd_dom_sf"/>
</dbReference>
<dbReference type="Pfam" id="PF01381">
    <property type="entry name" value="HTH_3"/>
    <property type="match status" value="1"/>
</dbReference>
<reference evidence="2 3" key="1">
    <citation type="submission" date="2024-10" db="EMBL/GenBank/DDBJ databases">
        <title>The Natural Products Discovery Center: Release of the First 8490 Sequenced Strains for Exploring Actinobacteria Biosynthetic Diversity.</title>
        <authorList>
            <person name="Kalkreuter E."/>
            <person name="Kautsar S.A."/>
            <person name="Yang D."/>
            <person name="Bader C.D."/>
            <person name="Teijaro C.N."/>
            <person name="Fluegel L."/>
            <person name="Davis C.M."/>
            <person name="Simpson J.R."/>
            <person name="Lauterbach L."/>
            <person name="Steele A.D."/>
            <person name="Gui C."/>
            <person name="Meng S."/>
            <person name="Li G."/>
            <person name="Viehrig K."/>
            <person name="Ye F."/>
            <person name="Su P."/>
            <person name="Kiefer A.F."/>
            <person name="Nichols A."/>
            <person name="Cepeda A.J."/>
            <person name="Yan W."/>
            <person name="Fan B."/>
            <person name="Jiang Y."/>
            <person name="Adhikari A."/>
            <person name="Zheng C.-J."/>
            <person name="Schuster L."/>
            <person name="Cowan T.M."/>
            <person name="Smanski M.J."/>
            <person name="Chevrette M.G."/>
            <person name="De Carvalho L.P.S."/>
            <person name="Shen B."/>
        </authorList>
    </citation>
    <scope>NUCLEOTIDE SEQUENCE [LARGE SCALE GENOMIC DNA]</scope>
    <source>
        <strain evidence="2 3">NPDC053399</strain>
    </source>
</reference>
<sequence length="337" mass="35893">MHISSDSTELLVQRREAMGLTQEDLARRTGLSVRMISDLERGRTRKPHPRSLQLLTTALELDPSDMARLASGRAPDADPAAVSGPPGKPVAQVVVPQQIPMAARHFAGRDRELRSLTALLEHQGRHAGLAVIDGPLGVGKTALAVRWAHQHADRFPDGQLYVNLRGSTPTGLSPDEAVADFLDSLGVQPDQVPAGLPARSALLRSLLAGKRMLLVLDDARSAEQVSPLLPGAAGCLTLVTSRRKLVSLVAHHGAHPVSVDVLSFQDARASLEVLLGHSRVVAEEEATAELIKICRRSPLALSTAGAHAALHPSMRITTLVAQLPVQPGPHLPGVELY</sequence>
<dbReference type="RefSeq" id="WP_399657998.1">
    <property type="nucleotide sequence ID" value="NZ_JBITYG010000018.1"/>
</dbReference>
<dbReference type="SUPFAM" id="SSF47413">
    <property type="entry name" value="lambda repressor-like DNA-binding domains"/>
    <property type="match status" value="1"/>
</dbReference>
<evidence type="ECO:0000259" key="1">
    <source>
        <dbReference type="PROSITE" id="PS50943"/>
    </source>
</evidence>
<dbReference type="InterPro" id="IPR027417">
    <property type="entry name" value="P-loop_NTPase"/>
</dbReference>
<dbReference type="PROSITE" id="PS50943">
    <property type="entry name" value="HTH_CROC1"/>
    <property type="match status" value="1"/>
</dbReference>
<dbReference type="PANTHER" id="PTHR47691:SF3">
    <property type="entry name" value="HTH-TYPE TRANSCRIPTIONAL REGULATOR RV0890C-RELATED"/>
    <property type="match status" value="1"/>
</dbReference>
<proteinExistence type="predicted"/>
<protein>
    <submittedName>
        <fullName evidence="2">Helix-turn-helix domain-containing protein</fullName>
    </submittedName>
</protein>
<dbReference type="PRINTS" id="PR00364">
    <property type="entry name" value="DISEASERSIST"/>
</dbReference>
<dbReference type="Gene3D" id="3.40.50.300">
    <property type="entry name" value="P-loop containing nucleotide triphosphate hydrolases"/>
    <property type="match status" value="1"/>
</dbReference>
<keyword evidence="3" id="KW-1185">Reference proteome</keyword>
<name>A0ABW8CM63_9ACTN</name>
<evidence type="ECO:0000313" key="3">
    <source>
        <dbReference type="Proteomes" id="UP001614394"/>
    </source>
</evidence>
<dbReference type="InterPro" id="IPR001387">
    <property type="entry name" value="Cro/C1-type_HTH"/>
</dbReference>
<dbReference type="EMBL" id="JBITYG010000018">
    <property type="protein sequence ID" value="MFI9106470.1"/>
    <property type="molecule type" value="Genomic_DNA"/>
</dbReference>
<evidence type="ECO:0000313" key="2">
    <source>
        <dbReference type="EMBL" id="MFI9106470.1"/>
    </source>
</evidence>